<sequence length="78" mass="8495">MPRYYFDIRDGEALSVDEEGLHLADQRAAEVEAALSLADATTDLAPSADGRDLAIEVRSAEGPIFRVSFLFEAARPNN</sequence>
<organism evidence="2 3">
    <name type="scientific">Bradyrhizobium iriomotense</name>
    <dbReference type="NCBI Taxonomy" id="441950"/>
    <lineage>
        <taxon>Bacteria</taxon>
        <taxon>Pseudomonadati</taxon>
        <taxon>Pseudomonadota</taxon>
        <taxon>Alphaproteobacteria</taxon>
        <taxon>Hyphomicrobiales</taxon>
        <taxon>Nitrobacteraceae</taxon>
        <taxon>Bradyrhizobium</taxon>
    </lineage>
</organism>
<proteinExistence type="predicted"/>
<evidence type="ECO:0000259" key="1">
    <source>
        <dbReference type="Pfam" id="PF21834"/>
    </source>
</evidence>
<comment type="caution">
    <text evidence="2">The sequence shown here is derived from an EMBL/GenBank/DDBJ whole genome shotgun (WGS) entry which is preliminary data.</text>
</comment>
<protein>
    <recommendedName>
        <fullName evidence="1">DUF6894 domain-containing protein</fullName>
    </recommendedName>
</protein>
<name>A0ABQ6B7S0_9BRAD</name>
<gene>
    <name evidence="2" type="ORF">GCM10007857_68170</name>
</gene>
<dbReference type="InterPro" id="IPR054189">
    <property type="entry name" value="DUF6894"/>
</dbReference>
<dbReference type="Proteomes" id="UP001156905">
    <property type="component" value="Unassembled WGS sequence"/>
</dbReference>
<feature type="domain" description="DUF6894" evidence="1">
    <location>
        <begin position="3"/>
        <end position="69"/>
    </location>
</feature>
<reference evidence="3" key="1">
    <citation type="journal article" date="2019" name="Int. J. Syst. Evol. Microbiol.">
        <title>The Global Catalogue of Microorganisms (GCM) 10K type strain sequencing project: providing services to taxonomists for standard genome sequencing and annotation.</title>
        <authorList>
            <consortium name="The Broad Institute Genomics Platform"/>
            <consortium name="The Broad Institute Genome Sequencing Center for Infectious Disease"/>
            <person name="Wu L."/>
            <person name="Ma J."/>
        </authorList>
    </citation>
    <scope>NUCLEOTIDE SEQUENCE [LARGE SCALE GENOMIC DNA]</scope>
    <source>
        <strain evidence="3">NBRC 102520</strain>
    </source>
</reference>
<dbReference type="Pfam" id="PF21834">
    <property type="entry name" value="DUF6894"/>
    <property type="match status" value="1"/>
</dbReference>
<evidence type="ECO:0000313" key="3">
    <source>
        <dbReference type="Proteomes" id="UP001156905"/>
    </source>
</evidence>
<dbReference type="EMBL" id="BSOW01000031">
    <property type="protein sequence ID" value="GLR90103.1"/>
    <property type="molecule type" value="Genomic_DNA"/>
</dbReference>
<keyword evidence="3" id="KW-1185">Reference proteome</keyword>
<dbReference type="RefSeq" id="WP_284272751.1">
    <property type="nucleotide sequence ID" value="NZ_BSOW01000031.1"/>
</dbReference>
<accession>A0ABQ6B7S0</accession>
<evidence type="ECO:0000313" key="2">
    <source>
        <dbReference type="EMBL" id="GLR90103.1"/>
    </source>
</evidence>